<dbReference type="Proteomes" id="UP001152795">
    <property type="component" value="Unassembled WGS sequence"/>
</dbReference>
<evidence type="ECO:0000256" key="2">
    <source>
        <dbReference type="SAM" id="MobiDB-lite"/>
    </source>
</evidence>
<evidence type="ECO:0000256" key="1">
    <source>
        <dbReference type="ARBA" id="ARBA00022737"/>
    </source>
</evidence>
<dbReference type="SMART" id="SM00210">
    <property type="entry name" value="TSPN"/>
    <property type="match status" value="1"/>
</dbReference>
<accession>A0A7D9IYL3</accession>
<dbReference type="OrthoDB" id="10060752at2759"/>
<dbReference type="InterPro" id="IPR048287">
    <property type="entry name" value="TSPN-like_N"/>
</dbReference>
<dbReference type="InterPro" id="IPR013320">
    <property type="entry name" value="ConA-like_dom_sf"/>
</dbReference>
<dbReference type="EMBL" id="CACRXK020009787">
    <property type="protein sequence ID" value="CAB4017959.1"/>
    <property type="molecule type" value="Genomic_DNA"/>
</dbReference>
<evidence type="ECO:0000259" key="3">
    <source>
        <dbReference type="SMART" id="SM00210"/>
    </source>
</evidence>
<sequence length="474" mass="51147">MEVYTFLIYFLGALEDENVIDFTSVIALPLPTGVIWVEGPNGLEGEPAFQFANDSDVVRPAKSILPLSFPSDFAITVTVRPGNDEGGVLFAATSEDNSKVYLGLEILRVRGTTDQFDGYMTIRFMYLNPYFESNETVSFKVNEFTNKWTRFALSKEGDIITLYFACGTKVEQKVAQQTWGAFIIPGTSLFHLGRAGNNAKYNVFEGDIAELKLHQDPDEAKEQCSDDSVREEYTGENSGEGDGGTTDGGSASSNTPLTDEYTTTAVISTGVIKVNMNTKSRGGVSETTNPSTSKIEEELTTQQTPLVQPTNPPATQSPIQPSTEGAPQPKSTPETQVPTEPTPKPQKTPDPKTTPQKTPEDTPEPTMRIKVPTQENIVTSSNKIDEGSTIVSTPSPVTDAQNVVSTPEPTTKSNVAAFATTAEASKPRTVDSHLTDNMIPCSVGTNCNKVRGLSQEENGGKTSKSSNKGQKGEK</sequence>
<gene>
    <name evidence="4" type="ORF">PACLA_8A003633</name>
</gene>
<organism evidence="4 5">
    <name type="scientific">Paramuricea clavata</name>
    <name type="common">Red gorgonian</name>
    <name type="synonym">Violescent sea-whip</name>
    <dbReference type="NCBI Taxonomy" id="317549"/>
    <lineage>
        <taxon>Eukaryota</taxon>
        <taxon>Metazoa</taxon>
        <taxon>Cnidaria</taxon>
        <taxon>Anthozoa</taxon>
        <taxon>Octocorallia</taxon>
        <taxon>Malacalcyonacea</taxon>
        <taxon>Plexauridae</taxon>
        <taxon>Paramuricea</taxon>
    </lineage>
</organism>
<proteinExistence type="predicted"/>
<keyword evidence="1" id="KW-0677">Repeat</keyword>
<dbReference type="SUPFAM" id="SSF49899">
    <property type="entry name" value="Concanavalin A-like lectins/glucanases"/>
    <property type="match status" value="1"/>
</dbReference>
<feature type="non-terminal residue" evidence="4">
    <location>
        <position position="1"/>
    </location>
</feature>
<feature type="compositionally biased region" description="Polar residues" evidence="2">
    <location>
        <begin position="278"/>
        <end position="293"/>
    </location>
</feature>
<feature type="region of interest" description="Disordered" evidence="2">
    <location>
        <begin position="443"/>
        <end position="474"/>
    </location>
</feature>
<feature type="compositionally biased region" description="Basic and acidic residues" evidence="2">
    <location>
        <begin position="215"/>
        <end position="233"/>
    </location>
</feature>
<feature type="compositionally biased region" description="Polar residues" evidence="2">
    <location>
        <begin position="373"/>
        <end position="382"/>
    </location>
</feature>
<feature type="compositionally biased region" description="Low complexity" evidence="2">
    <location>
        <begin position="300"/>
        <end position="309"/>
    </location>
</feature>
<comment type="caution">
    <text evidence="4">The sequence shown here is derived from an EMBL/GenBank/DDBJ whole genome shotgun (WGS) entry which is preliminary data.</text>
</comment>
<feature type="region of interest" description="Disordered" evidence="2">
    <location>
        <begin position="215"/>
        <end position="262"/>
    </location>
</feature>
<keyword evidence="5" id="KW-1185">Reference proteome</keyword>
<evidence type="ECO:0000313" key="4">
    <source>
        <dbReference type="EMBL" id="CAB4017959.1"/>
    </source>
</evidence>
<protein>
    <recommendedName>
        <fullName evidence="3">Thrombospondin-like N-terminal domain-containing protein</fullName>
    </recommendedName>
</protein>
<feature type="domain" description="Thrombospondin-like N-terminal" evidence="3">
    <location>
        <begin position="19"/>
        <end position="217"/>
    </location>
</feature>
<feature type="compositionally biased region" description="Polar residues" evidence="2">
    <location>
        <begin position="455"/>
        <end position="474"/>
    </location>
</feature>
<evidence type="ECO:0000313" key="5">
    <source>
        <dbReference type="Proteomes" id="UP001152795"/>
    </source>
</evidence>
<dbReference type="Gene3D" id="2.60.120.200">
    <property type="match status" value="1"/>
</dbReference>
<feature type="compositionally biased region" description="Polar residues" evidence="2">
    <location>
        <begin position="314"/>
        <end position="331"/>
    </location>
</feature>
<reference evidence="4" key="1">
    <citation type="submission" date="2020-04" db="EMBL/GenBank/DDBJ databases">
        <authorList>
            <person name="Alioto T."/>
            <person name="Alioto T."/>
            <person name="Gomez Garrido J."/>
        </authorList>
    </citation>
    <scope>NUCLEOTIDE SEQUENCE</scope>
    <source>
        <strain evidence="4">A484AB</strain>
    </source>
</reference>
<feature type="region of interest" description="Disordered" evidence="2">
    <location>
        <begin position="278"/>
        <end position="411"/>
    </location>
</feature>
<name>A0A7D9IYL3_PARCT</name>
<feature type="compositionally biased region" description="Gly residues" evidence="2">
    <location>
        <begin position="238"/>
        <end position="247"/>
    </location>
</feature>
<dbReference type="AlphaFoldDB" id="A0A7D9IYL3"/>
<feature type="compositionally biased region" description="Polar residues" evidence="2">
    <location>
        <begin position="389"/>
        <end position="411"/>
    </location>
</feature>